<proteinExistence type="predicted"/>
<organism evidence="1 2">
    <name type="scientific">Rhodopila globiformis</name>
    <name type="common">Rhodopseudomonas globiformis</name>
    <dbReference type="NCBI Taxonomy" id="1071"/>
    <lineage>
        <taxon>Bacteria</taxon>
        <taxon>Pseudomonadati</taxon>
        <taxon>Pseudomonadota</taxon>
        <taxon>Alphaproteobacteria</taxon>
        <taxon>Acetobacterales</taxon>
        <taxon>Acetobacteraceae</taxon>
        <taxon>Rhodopila</taxon>
    </lineage>
</organism>
<name>A0A2S6N5Q0_RHOGL</name>
<evidence type="ECO:0000313" key="2">
    <source>
        <dbReference type="Proteomes" id="UP000239724"/>
    </source>
</evidence>
<comment type="caution">
    <text evidence="1">The sequence shown here is derived from an EMBL/GenBank/DDBJ whole genome shotgun (WGS) entry which is preliminary data.</text>
</comment>
<gene>
    <name evidence="1" type="ORF">CCS01_20360</name>
</gene>
<keyword evidence="2" id="KW-1185">Reference proteome</keyword>
<dbReference type="Gene3D" id="1.20.1220.20">
    <property type="entry name" value="Uncharcterised protein PF01724"/>
    <property type="match status" value="1"/>
</dbReference>
<dbReference type="EMBL" id="NHRY01000219">
    <property type="protein sequence ID" value="PPQ29953.1"/>
    <property type="molecule type" value="Genomic_DNA"/>
</dbReference>
<reference evidence="1 2" key="1">
    <citation type="journal article" date="2018" name="Arch. Microbiol.">
        <title>New insights into the metabolic potential of the phototrophic purple bacterium Rhodopila globiformis DSM 161(T) from its draft genome sequence and evidence for a vanadium-dependent nitrogenase.</title>
        <authorList>
            <person name="Imhoff J.F."/>
            <person name="Rahn T."/>
            <person name="Kunzel S."/>
            <person name="Neulinger S.C."/>
        </authorList>
    </citation>
    <scope>NUCLEOTIDE SEQUENCE [LARGE SCALE GENOMIC DNA]</scope>
    <source>
        <strain evidence="1 2">DSM 161</strain>
    </source>
</reference>
<dbReference type="AlphaFoldDB" id="A0A2S6N5Q0"/>
<dbReference type="Proteomes" id="UP000239724">
    <property type="component" value="Unassembled WGS sequence"/>
</dbReference>
<dbReference type="Pfam" id="PF01724">
    <property type="entry name" value="DUF29"/>
    <property type="match status" value="1"/>
</dbReference>
<sequence>MPSCAWMPAAQQGRRSLASGRAAFGRGSRSRLDMHGSLRATSGGLVTIMPSGPAGLALMPELTYWSAVPDSLYERDILSWSEHQADRLRRLARGERVDDVDWTHVVEEIEDVGLSELHAVESALDRLLVHLLQVHG</sequence>
<protein>
    <recommendedName>
        <fullName evidence="3">DUF29 domain-containing protein</fullName>
    </recommendedName>
</protein>
<evidence type="ECO:0000313" key="1">
    <source>
        <dbReference type="EMBL" id="PPQ29953.1"/>
    </source>
</evidence>
<accession>A0A2S6N5Q0</accession>
<evidence type="ECO:0008006" key="3">
    <source>
        <dbReference type="Google" id="ProtNLM"/>
    </source>
</evidence>